<evidence type="ECO:0000313" key="7">
    <source>
        <dbReference type="EMBL" id="XHS97064.1"/>
    </source>
</evidence>
<keyword evidence="2" id="KW-1048">Host nucleus</keyword>
<keyword evidence="5" id="KW-0067">ATP-binding</keyword>
<dbReference type="GO" id="GO:0042025">
    <property type="term" value="C:host cell nucleus"/>
    <property type="evidence" value="ECO:0007669"/>
    <property type="project" value="UniProtKB-SubCell"/>
</dbReference>
<sequence length="389" mass="45457">MSKSVNYTTEDRQWDARINVQEETYLQVILDNIKFMDTAGKFKYILVSGVEIGTRPHQNDYGVKHIHLCILLHNRMSKSSLLKNIGIIEGNGYYLVPRNRELPYDGWRSHHIKEFSKVDPSNLILYEKGQLPADIKRKMIMAGPEEKKRKLDEILIEMKDMIAADQSEEAFKKFPRNYLTYGEKIKAMLYQKRDFFKDKRHPNIWLHGYAGTGKTAILSFLYPNYYKKNLSNKFFDLFEPKEHTHVMLEDLDHQAVERLGINFIKTICDEAGFPIDQKYKTPQLVSTTCLVTSNFTIPDILNGMESVVGLEQNKAAIMRRFYHVRIDSLLSLLGLKLLPKWDRIKLQKEGNCNMGKLFIAWDYIADVPLCTPVQSPETYQEIIRDHYYK</sequence>
<dbReference type="Gene3D" id="3.40.50.300">
    <property type="entry name" value="P-loop containing nucleotide triphosphate hydrolases"/>
    <property type="match status" value="1"/>
</dbReference>
<dbReference type="EMBL" id="PQ313119">
    <property type="protein sequence ID" value="XHS97064.1"/>
    <property type="molecule type" value="Genomic_DNA"/>
</dbReference>
<organism evidence="7">
    <name type="scientific">parvo-like hybrid virus</name>
    <dbReference type="NCBI Taxonomy" id="3367306"/>
    <lineage>
        <taxon>Viruses</taxon>
        <taxon>Monodnaviria</taxon>
        <taxon>Shotokuvirae</taxon>
        <taxon>Cossaviricota</taxon>
        <taxon>Quintoviricetes</taxon>
        <taxon>Piccovirales</taxon>
        <taxon>Parvoviridae</taxon>
    </lineage>
</organism>
<evidence type="ECO:0000256" key="4">
    <source>
        <dbReference type="ARBA" id="ARBA00022741"/>
    </source>
</evidence>
<dbReference type="GO" id="GO:0005524">
    <property type="term" value="F:ATP binding"/>
    <property type="evidence" value="ECO:0007669"/>
    <property type="project" value="UniProtKB-KW"/>
</dbReference>
<keyword evidence="3" id="KW-0235">DNA replication</keyword>
<dbReference type="SUPFAM" id="SSF52540">
    <property type="entry name" value="P-loop containing nucleoside triphosphate hydrolases"/>
    <property type="match status" value="1"/>
</dbReference>
<keyword evidence="4" id="KW-0547">Nucleotide-binding</keyword>
<comment type="subcellular location">
    <subcellularLocation>
        <location evidence="1">Host nucleus</location>
    </subcellularLocation>
</comment>
<dbReference type="InterPro" id="IPR001257">
    <property type="entry name" value="Parvovirus_NS1_helicase"/>
</dbReference>
<feature type="domain" description="Parvovirus non-structural protein 1 helicase" evidence="6">
    <location>
        <begin position="204"/>
        <end position="326"/>
    </location>
</feature>
<accession>A0AB74UEH8</accession>
<dbReference type="Pfam" id="PF01057">
    <property type="entry name" value="Parvo_NS1"/>
    <property type="match status" value="1"/>
</dbReference>
<name>A0AB74UEH8_9VIRU</name>
<evidence type="ECO:0000256" key="1">
    <source>
        <dbReference type="ARBA" id="ARBA00004147"/>
    </source>
</evidence>
<proteinExistence type="predicted"/>
<evidence type="ECO:0000256" key="5">
    <source>
        <dbReference type="ARBA" id="ARBA00022840"/>
    </source>
</evidence>
<evidence type="ECO:0000256" key="2">
    <source>
        <dbReference type="ARBA" id="ARBA00022562"/>
    </source>
</evidence>
<evidence type="ECO:0000256" key="3">
    <source>
        <dbReference type="ARBA" id="ARBA00022705"/>
    </source>
</evidence>
<dbReference type="GO" id="GO:0019079">
    <property type="term" value="P:viral genome replication"/>
    <property type="evidence" value="ECO:0007669"/>
    <property type="project" value="InterPro"/>
</dbReference>
<protein>
    <submittedName>
        <fullName evidence="7">Nonstructural protein</fullName>
    </submittedName>
</protein>
<evidence type="ECO:0000259" key="6">
    <source>
        <dbReference type="Pfam" id="PF01057"/>
    </source>
</evidence>
<reference evidence="7" key="1">
    <citation type="submission" date="2024-10" db="EMBL/GenBank/DDBJ databases">
        <authorList>
            <person name="Zhao P."/>
            <person name="Su H."/>
            <person name="Dong J."/>
            <person name="Yang F."/>
        </authorList>
    </citation>
    <scope>NUCLEOTIDE SEQUENCE</scope>
    <source>
        <strain evidence="7">SpinColumn04</strain>
    </source>
</reference>
<dbReference type="GO" id="GO:0006260">
    <property type="term" value="P:DNA replication"/>
    <property type="evidence" value="ECO:0007669"/>
    <property type="project" value="UniProtKB-KW"/>
</dbReference>
<dbReference type="InterPro" id="IPR027417">
    <property type="entry name" value="P-loop_NTPase"/>
</dbReference>